<dbReference type="KEGG" id="sgy:Sgly_2189"/>
<dbReference type="Proteomes" id="UP000007488">
    <property type="component" value="Chromosome"/>
</dbReference>
<keyword evidence="2" id="KW-1185">Reference proteome</keyword>
<evidence type="ECO:0000313" key="2">
    <source>
        <dbReference type="Proteomes" id="UP000007488"/>
    </source>
</evidence>
<proteinExistence type="predicted"/>
<reference evidence="2" key="2">
    <citation type="submission" date="2011-02" db="EMBL/GenBank/DDBJ databases">
        <title>The complete genome of Syntrophobotulus glycolicus DSM 8271.</title>
        <authorList>
            <person name="Lucas S."/>
            <person name="Copeland A."/>
            <person name="Lapidus A."/>
            <person name="Bruce D."/>
            <person name="Goodwin L."/>
            <person name="Pitluck S."/>
            <person name="Kyrpides N."/>
            <person name="Mavromatis K."/>
            <person name="Pagani I."/>
            <person name="Ivanova N."/>
            <person name="Mikhailova N."/>
            <person name="Chertkov O."/>
            <person name="Held B."/>
            <person name="Detter J.C."/>
            <person name="Tapia R."/>
            <person name="Han C."/>
            <person name="Land M."/>
            <person name="Hauser L."/>
            <person name="Markowitz V."/>
            <person name="Cheng J.-F."/>
            <person name="Hugenholtz P."/>
            <person name="Woyke T."/>
            <person name="Wu D."/>
            <person name="Spring S."/>
            <person name="Schroeder M."/>
            <person name="Brambilla E."/>
            <person name="Klenk H.-P."/>
            <person name="Eisen J.A."/>
        </authorList>
    </citation>
    <scope>NUCLEOTIDE SEQUENCE [LARGE SCALE GENOMIC DNA]</scope>
    <source>
        <strain evidence="2">DSM 8271 / FlGlyR</strain>
    </source>
</reference>
<gene>
    <name evidence="1" type="ordered locus">Sgly_2189</name>
</gene>
<name>F0T2S9_SYNGF</name>
<sequence length="75" mass="8906">MAAGRVCSTVQIVVKIRNYAWHQSQKKKTDVIEQRSNSLDYGAEKAPLFYLWKKRYFDNCIIQNLNMIKKILRQD</sequence>
<dbReference type="AlphaFoldDB" id="F0T2S9"/>
<accession>F0T2S9</accession>
<protein>
    <submittedName>
        <fullName evidence="1">Uncharacterized protein</fullName>
    </submittedName>
</protein>
<evidence type="ECO:0000313" key="1">
    <source>
        <dbReference type="EMBL" id="ADY56478.1"/>
    </source>
</evidence>
<dbReference type="HOGENOM" id="CLU_2669803_0_0_9"/>
<dbReference type="EMBL" id="CP002547">
    <property type="protein sequence ID" value="ADY56478.1"/>
    <property type="molecule type" value="Genomic_DNA"/>
</dbReference>
<reference evidence="1 2" key="1">
    <citation type="journal article" date="2011" name="Stand. Genomic Sci.">
        <title>Complete genome sequence of Syntrophobotulus glycolicus type strain (FlGlyR).</title>
        <authorList>
            <person name="Han C."/>
            <person name="Mwirichia R."/>
            <person name="Chertkov O."/>
            <person name="Held B."/>
            <person name="Lapidus A."/>
            <person name="Nolan M."/>
            <person name="Lucas S."/>
            <person name="Hammon N."/>
            <person name="Deshpande S."/>
            <person name="Cheng J.F."/>
            <person name="Tapia R."/>
            <person name="Goodwin L."/>
            <person name="Pitluck S."/>
            <person name="Huntemann M."/>
            <person name="Liolios K."/>
            <person name="Ivanova N."/>
            <person name="Pagani I."/>
            <person name="Mavromatis K."/>
            <person name="Ovchinikova G."/>
            <person name="Pati A."/>
            <person name="Chen A."/>
            <person name="Palaniappan K."/>
            <person name="Land M."/>
            <person name="Hauser L."/>
            <person name="Brambilla E.M."/>
            <person name="Rohde M."/>
            <person name="Spring S."/>
            <person name="Sikorski J."/>
            <person name="Goker M."/>
            <person name="Woyke T."/>
            <person name="Bristow J."/>
            <person name="Eisen J.A."/>
            <person name="Markowitz V."/>
            <person name="Hugenholtz P."/>
            <person name="Kyrpides N.C."/>
            <person name="Klenk H.P."/>
            <person name="Detter J.C."/>
        </authorList>
    </citation>
    <scope>NUCLEOTIDE SEQUENCE [LARGE SCALE GENOMIC DNA]</scope>
    <source>
        <strain evidence="2">DSM 8271 / FlGlyR</strain>
    </source>
</reference>
<organism evidence="1 2">
    <name type="scientific">Syntrophobotulus glycolicus (strain DSM 8271 / FlGlyR)</name>
    <dbReference type="NCBI Taxonomy" id="645991"/>
    <lineage>
        <taxon>Bacteria</taxon>
        <taxon>Bacillati</taxon>
        <taxon>Bacillota</taxon>
        <taxon>Clostridia</taxon>
        <taxon>Eubacteriales</taxon>
        <taxon>Desulfitobacteriaceae</taxon>
        <taxon>Syntrophobotulus</taxon>
    </lineage>
</organism>